<protein>
    <submittedName>
        <fullName evidence="1">Uncharacterized protein</fullName>
    </submittedName>
</protein>
<reference evidence="1 2" key="1">
    <citation type="submission" date="2021-06" db="EMBL/GenBank/DDBJ databases">
        <authorList>
            <person name="Palmer J.M."/>
        </authorList>
    </citation>
    <scope>NUCLEOTIDE SEQUENCE [LARGE SCALE GENOMIC DNA]</scope>
    <source>
        <strain evidence="1 2">GA_2019</strain>
        <tissue evidence="1">Muscle</tissue>
    </source>
</reference>
<proteinExistence type="predicted"/>
<organism evidence="1 2">
    <name type="scientific">Goodea atripinnis</name>
    <dbReference type="NCBI Taxonomy" id="208336"/>
    <lineage>
        <taxon>Eukaryota</taxon>
        <taxon>Metazoa</taxon>
        <taxon>Chordata</taxon>
        <taxon>Craniata</taxon>
        <taxon>Vertebrata</taxon>
        <taxon>Euteleostomi</taxon>
        <taxon>Actinopterygii</taxon>
        <taxon>Neopterygii</taxon>
        <taxon>Teleostei</taxon>
        <taxon>Neoteleostei</taxon>
        <taxon>Acanthomorphata</taxon>
        <taxon>Ovalentaria</taxon>
        <taxon>Atherinomorphae</taxon>
        <taxon>Cyprinodontiformes</taxon>
        <taxon>Goodeidae</taxon>
        <taxon>Goodea</taxon>
    </lineage>
</organism>
<comment type="caution">
    <text evidence="1">The sequence shown here is derived from an EMBL/GenBank/DDBJ whole genome shotgun (WGS) entry which is preliminary data.</text>
</comment>
<accession>A0ABV0P7N9</accession>
<dbReference type="EMBL" id="JAHRIO010062921">
    <property type="protein sequence ID" value="MEQ2179469.1"/>
    <property type="molecule type" value="Genomic_DNA"/>
</dbReference>
<sequence>MLSGVPTSPPFLWSQVGEPKCLLPMQHGIVRTQYGGHTVISQQRAYPRQSGVYVLTSTIKKEHAACSTRMYSTAAPPPLAVSLRPSATACLSNRTSSSAYCPLPAALTPFATAEKASVTERRRGESESWVQIQDQTSEEALLSCCFFVSFPSARRPADSSCFTSFPFTSPEFHHRPARW</sequence>
<gene>
    <name evidence="1" type="ORF">GOODEAATRI_025280</name>
</gene>
<evidence type="ECO:0000313" key="1">
    <source>
        <dbReference type="EMBL" id="MEQ2179469.1"/>
    </source>
</evidence>
<evidence type="ECO:0000313" key="2">
    <source>
        <dbReference type="Proteomes" id="UP001476798"/>
    </source>
</evidence>
<dbReference type="Proteomes" id="UP001476798">
    <property type="component" value="Unassembled WGS sequence"/>
</dbReference>
<name>A0ABV0P7N9_9TELE</name>
<keyword evidence="2" id="KW-1185">Reference proteome</keyword>